<evidence type="ECO:0000313" key="2">
    <source>
        <dbReference type="Proteomes" id="UP001145114"/>
    </source>
</evidence>
<name>A0ACC1HEN2_9FUNG</name>
<organism evidence="1 2">
    <name type="scientific">Spiromyces aspiralis</name>
    <dbReference type="NCBI Taxonomy" id="68401"/>
    <lineage>
        <taxon>Eukaryota</taxon>
        <taxon>Fungi</taxon>
        <taxon>Fungi incertae sedis</taxon>
        <taxon>Zoopagomycota</taxon>
        <taxon>Kickxellomycotina</taxon>
        <taxon>Kickxellomycetes</taxon>
        <taxon>Kickxellales</taxon>
        <taxon>Kickxellaceae</taxon>
        <taxon>Spiromyces</taxon>
    </lineage>
</organism>
<protein>
    <submittedName>
        <fullName evidence="1">Uncharacterized protein</fullName>
    </submittedName>
</protein>
<gene>
    <name evidence="1" type="ORF">EV182_003993</name>
</gene>
<proteinExistence type="predicted"/>
<keyword evidence="2" id="KW-1185">Reference proteome</keyword>
<dbReference type="EMBL" id="JAMZIH010006281">
    <property type="protein sequence ID" value="KAJ1674086.1"/>
    <property type="molecule type" value="Genomic_DNA"/>
</dbReference>
<dbReference type="Proteomes" id="UP001145114">
    <property type="component" value="Unassembled WGS sequence"/>
</dbReference>
<evidence type="ECO:0000313" key="1">
    <source>
        <dbReference type="EMBL" id="KAJ1674086.1"/>
    </source>
</evidence>
<reference evidence="1" key="1">
    <citation type="submission" date="2022-06" db="EMBL/GenBank/DDBJ databases">
        <title>Phylogenomic reconstructions and comparative analyses of Kickxellomycotina fungi.</title>
        <authorList>
            <person name="Reynolds N.K."/>
            <person name="Stajich J.E."/>
            <person name="Barry K."/>
            <person name="Grigoriev I.V."/>
            <person name="Crous P."/>
            <person name="Smith M.E."/>
        </authorList>
    </citation>
    <scope>NUCLEOTIDE SEQUENCE</scope>
    <source>
        <strain evidence="1">RSA 2271</strain>
    </source>
</reference>
<accession>A0ACC1HEN2</accession>
<sequence>MSTSPRPIADAAADVGPSGPLSSHDREGARASTDALPSDTSTPLESRMALGKGPPLRPSTPTELGKGKLHPLSRHDTLSTVKGVPIPDDLEANPEKTAPALSDAGEGKVGGHGSHDEARVKFSLTRRLVIVASLFLAAFLAAMDQMIVAVVLSAIAKEFDAMSSSAWIGTAYFLTMAAFQPLYGKLSDIFGRLQLLMFALGVFLIGSALCGTAQSMIWLIIARGLTGVGGAGLLTMAVVITGDITPLKSRGRYLGLFSMAWAVASSAGPLIGGTFADKVSWRWCFYINLPIGAVTAVTSLLFLRIPVERGTWLDKLKRVDFLGSFIIVASLILILLALSWGGKTYAWNSAVVIALLVVGFALLAVFVVVEAYIPPEPILDLSLFNNRTIPAVFIASTMGSMVLFSLIYYIPIFFSAVFNASAVNAGIRLMPLQITNTLAALITGQIMSCFGHMRLLAVTGFALITVGAGLITLLRPDSGTDKQVGYQLLCGLGIGMVMPPTMVIAQAVVKPQLMAVSTTLVMLTRTIGGVFGLAIADAVLANALRPRLQAIGSQHPEYAHTLTASQDNVSLIWDPGLPADVRRDAIYAYSESLHKVFIAMIPMSAFGFLASLVFKRIGPAGKGKKSEAAPKPAALK</sequence>
<comment type="caution">
    <text evidence="1">The sequence shown here is derived from an EMBL/GenBank/DDBJ whole genome shotgun (WGS) entry which is preliminary data.</text>
</comment>